<gene>
    <name evidence="1" type="ORF">PCL1606_37050</name>
</gene>
<reference evidence="1 2" key="1">
    <citation type="journal article" date="2015" name="Mol. Plant Microbe Interact.">
        <title>Comparative Genomic Analysis of Pseudomonas chlororaphis PCL1606 Reveals New Insight into Antifungal Compounds Involved in Biocontrol.</title>
        <authorList>
            <person name="Calderon C.E."/>
            <person name="Ramos C."/>
            <person name="de Vicente A."/>
            <person name="Cazorla F.M."/>
        </authorList>
    </citation>
    <scope>NUCLEOTIDE SEQUENCE [LARGE SCALE GENOMIC DNA]</scope>
    <source>
        <strain evidence="1 2">PCL1606</strain>
    </source>
</reference>
<sequence length="39" mass="3910">MGHGLTPGKNGYWVVHGKKTAAPQATVWPAGSMGDGCAA</sequence>
<evidence type="ECO:0000313" key="2">
    <source>
        <dbReference type="Proteomes" id="UP000032748"/>
    </source>
</evidence>
<dbReference type="KEGG" id="pcz:PCL1606_37050"/>
<dbReference type="EMBL" id="CP011110">
    <property type="protein sequence ID" value="AKA25155.1"/>
    <property type="molecule type" value="Genomic_DNA"/>
</dbReference>
<dbReference type="AlphaFoldDB" id="A0A0D5Y2A3"/>
<evidence type="ECO:0000313" key="1">
    <source>
        <dbReference type="EMBL" id="AKA25155.1"/>
    </source>
</evidence>
<organism evidence="1 2">
    <name type="scientific">Pseudomonas chlororaphis</name>
    <dbReference type="NCBI Taxonomy" id="587753"/>
    <lineage>
        <taxon>Bacteria</taxon>
        <taxon>Pseudomonadati</taxon>
        <taxon>Pseudomonadota</taxon>
        <taxon>Gammaproteobacteria</taxon>
        <taxon>Pseudomonadales</taxon>
        <taxon>Pseudomonadaceae</taxon>
        <taxon>Pseudomonas</taxon>
    </lineage>
</organism>
<protein>
    <submittedName>
        <fullName evidence="1">Uncharacterized protein</fullName>
    </submittedName>
</protein>
<proteinExistence type="predicted"/>
<name>A0A0D5Y2A3_9PSED</name>
<accession>A0A0D5Y2A3</accession>
<dbReference type="Proteomes" id="UP000032748">
    <property type="component" value="Chromosome"/>
</dbReference>